<keyword evidence="1" id="KW-1133">Transmembrane helix</keyword>
<reference evidence="2 3" key="1">
    <citation type="submission" date="2015-01" db="EMBL/GenBank/DDBJ databases">
        <title>Characterization of Swiss Staphylococcus aureus strains involved in food poisoning.</title>
        <authorList>
            <person name="Crovadore J."/>
            <person name="Chablais R."/>
            <person name="Tonacini J."/>
            <person name="Schnyder B."/>
            <person name="Lefort F."/>
        </authorList>
    </citation>
    <scope>NUCLEOTIDE SEQUENCE [LARGE SCALE GENOMIC DNA]</scope>
    <source>
        <strain evidence="2 3">SA-120</strain>
    </source>
</reference>
<dbReference type="EMBL" id="JXIG01000629">
    <property type="protein sequence ID" value="KIT95901.1"/>
    <property type="molecule type" value="Genomic_DNA"/>
</dbReference>
<dbReference type="Proteomes" id="UP000032274">
    <property type="component" value="Unassembled WGS sequence"/>
</dbReference>
<protein>
    <submittedName>
        <fullName evidence="2">Uncharacterized protein</fullName>
    </submittedName>
</protein>
<keyword evidence="1" id="KW-0812">Transmembrane</keyword>
<dbReference type="AlphaFoldDB" id="A0AA40MHN4"/>
<proteinExistence type="predicted"/>
<keyword evidence="1" id="KW-0472">Membrane</keyword>
<evidence type="ECO:0000313" key="3">
    <source>
        <dbReference type="Proteomes" id="UP000032274"/>
    </source>
</evidence>
<evidence type="ECO:0000256" key="1">
    <source>
        <dbReference type="SAM" id="Phobius"/>
    </source>
</evidence>
<feature type="transmembrane region" description="Helical" evidence="1">
    <location>
        <begin position="39"/>
        <end position="56"/>
    </location>
</feature>
<organism evidence="2 3">
    <name type="scientific">Staphylococcus aureus</name>
    <dbReference type="NCBI Taxonomy" id="1280"/>
    <lineage>
        <taxon>Bacteria</taxon>
        <taxon>Bacillati</taxon>
        <taxon>Bacillota</taxon>
        <taxon>Bacilli</taxon>
        <taxon>Bacillales</taxon>
        <taxon>Staphylococcaceae</taxon>
        <taxon>Staphylococcus</taxon>
    </lineage>
</organism>
<evidence type="ECO:0000313" key="2">
    <source>
        <dbReference type="EMBL" id="KIT95901.1"/>
    </source>
</evidence>
<sequence length="70" mass="8495">MRALNFAVKIKNNIRQLYAQNHRLLSYTAVTNISKEMEYSAIVVFVLTFLYFRWLTRFKILYFIMILLKN</sequence>
<name>A0AA40MHN4_STAAU</name>
<accession>A0AA40MHN4</accession>
<comment type="caution">
    <text evidence="2">The sequence shown here is derived from an EMBL/GenBank/DDBJ whole genome shotgun (WGS) entry which is preliminary data.</text>
</comment>
<gene>
    <name evidence="2" type="ORF">QU38_13320</name>
</gene>